<gene>
    <name evidence="8" type="ORF">PV06_05055</name>
</gene>
<dbReference type="SMART" id="SM00066">
    <property type="entry name" value="GAL4"/>
    <property type="match status" value="1"/>
</dbReference>
<protein>
    <recommendedName>
        <fullName evidence="7">Zn(2)-C6 fungal-type domain-containing protein</fullName>
    </recommendedName>
</protein>
<dbReference type="InterPro" id="IPR001138">
    <property type="entry name" value="Zn2Cys6_DnaBD"/>
</dbReference>
<dbReference type="GO" id="GO:0005634">
    <property type="term" value="C:nucleus"/>
    <property type="evidence" value="ECO:0007669"/>
    <property type="project" value="UniProtKB-SubCell"/>
</dbReference>
<dbReference type="STRING" id="215243.A0A0D2AW74"/>
<dbReference type="VEuPathDB" id="FungiDB:PV06_05055"/>
<dbReference type="EMBL" id="KN847335">
    <property type="protein sequence ID" value="KIW44011.1"/>
    <property type="molecule type" value="Genomic_DNA"/>
</dbReference>
<evidence type="ECO:0000256" key="5">
    <source>
        <dbReference type="ARBA" id="ARBA00023242"/>
    </source>
</evidence>
<evidence type="ECO:0000259" key="7">
    <source>
        <dbReference type="PROSITE" id="PS50048"/>
    </source>
</evidence>
<dbReference type="GO" id="GO:0000981">
    <property type="term" value="F:DNA-binding transcription factor activity, RNA polymerase II-specific"/>
    <property type="evidence" value="ECO:0007669"/>
    <property type="project" value="InterPro"/>
</dbReference>
<dbReference type="InterPro" id="IPR021858">
    <property type="entry name" value="Fun_TF"/>
</dbReference>
<feature type="compositionally biased region" description="Polar residues" evidence="6">
    <location>
        <begin position="107"/>
        <end position="122"/>
    </location>
</feature>
<name>A0A0D2AW74_9EURO</name>
<evidence type="ECO:0000256" key="4">
    <source>
        <dbReference type="ARBA" id="ARBA00023163"/>
    </source>
</evidence>
<comment type="subcellular location">
    <subcellularLocation>
        <location evidence="1">Nucleus</location>
    </subcellularLocation>
</comment>
<dbReference type="PANTHER" id="PTHR37534">
    <property type="entry name" value="TRANSCRIPTIONAL ACTIVATOR PROTEIN UGA3"/>
    <property type="match status" value="1"/>
</dbReference>
<accession>A0A0D2AW74</accession>
<dbReference type="GO" id="GO:0045944">
    <property type="term" value="P:positive regulation of transcription by RNA polymerase II"/>
    <property type="evidence" value="ECO:0007669"/>
    <property type="project" value="TreeGrafter"/>
</dbReference>
<keyword evidence="4" id="KW-0804">Transcription</keyword>
<dbReference type="SUPFAM" id="SSF57701">
    <property type="entry name" value="Zn2/Cys6 DNA-binding domain"/>
    <property type="match status" value="1"/>
</dbReference>
<dbReference type="AlphaFoldDB" id="A0A0D2AW74"/>
<dbReference type="Pfam" id="PF11951">
    <property type="entry name" value="Fungal_trans_2"/>
    <property type="match status" value="1"/>
</dbReference>
<dbReference type="RefSeq" id="XP_016264227.1">
    <property type="nucleotide sequence ID" value="XM_016406021.1"/>
</dbReference>
<dbReference type="Pfam" id="PF00172">
    <property type="entry name" value="Zn_clus"/>
    <property type="match status" value="1"/>
</dbReference>
<dbReference type="Proteomes" id="UP000053342">
    <property type="component" value="Unassembled WGS sequence"/>
</dbReference>
<dbReference type="InterPro" id="IPR036864">
    <property type="entry name" value="Zn2-C6_fun-type_DNA-bd_sf"/>
</dbReference>
<keyword evidence="3" id="KW-0238">DNA-binding</keyword>
<dbReference type="PROSITE" id="PS50048">
    <property type="entry name" value="ZN2_CY6_FUNGAL_2"/>
    <property type="match status" value="1"/>
</dbReference>
<feature type="compositionally biased region" description="Polar residues" evidence="6">
    <location>
        <begin position="143"/>
        <end position="155"/>
    </location>
</feature>
<evidence type="ECO:0000313" key="9">
    <source>
        <dbReference type="Proteomes" id="UP000053342"/>
    </source>
</evidence>
<organism evidence="8 9">
    <name type="scientific">Exophiala oligosperma</name>
    <dbReference type="NCBI Taxonomy" id="215243"/>
    <lineage>
        <taxon>Eukaryota</taxon>
        <taxon>Fungi</taxon>
        <taxon>Dikarya</taxon>
        <taxon>Ascomycota</taxon>
        <taxon>Pezizomycotina</taxon>
        <taxon>Eurotiomycetes</taxon>
        <taxon>Chaetothyriomycetidae</taxon>
        <taxon>Chaetothyriales</taxon>
        <taxon>Herpotrichiellaceae</taxon>
        <taxon>Exophiala</taxon>
    </lineage>
</organism>
<feature type="compositionally biased region" description="Low complexity" evidence="6">
    <location>
        <begin position="123"/>
        <end position="133"/>
    </location>
</feature>
<reference evidence="8 9" key="1">
    <citation type="submission" date="2015-01" db="EMBL/GenBank/DDBJ databases">
        <title>The Genome Sequence of Exophiala oligosperma CBS72588.</title>
        <authorList>
            <consortium name="The Broad Institute Genomics Platform"/>
            <person name="Cuomo C."/>
            <person name="de Hoog S."/>
            <person name="Gorbushina A."/>
            <person name="Stielow B."/>
            <person name="Teixiera M."/>
            <person name="Abouelleil A."/>
            <person name="Chapman S.B."/>
            <person name="Priest M."/>
            <person name="Young S.K."/>
            <person name="Wortman J."/>
            <person name="Nusbaum C."/>
            <person name="Birren B."/>
        </authorList>
    </citation>
    <scope>NUCLEOTIDE SEQUENCE [LARGE SCALE GENOMIC DNA]</scope>
    <source>
        <strain evidence="8 9">CBS 72588</strain>
    </source>
</reference>
<evidence type="ECO:0000256" key="1">
    <source>
        <dbReference type="ARBA" id="ARBA00004123"/>
    </source>
</evidence>
<evidence type="ECO:0000256" key="2">
    <source>
        <dbReference type="ARBA" id="ARBA00023015"/>
    </source>
</evidence>
<dbReference type="Gene3D" id="4.10.240.10">
    <property type="entry name" value="Zn(2)-C6 fungal-type DNA-binding domain"/>
    <property type="match status" value="1"/>
</dbReference>
<keyword evidence="2" id="KW-0805">Transcription regulation</keyword>
<evidence type="ECO:0000256" key="6">
    <source>
        <dbReference type="SAM" id="MobiDB-lite"/>
    </source>
</evidence>
<dbReference type="GeneID" id="27357129"/>
<feature type="region of interest" description="Disordered" evidence="6">
    <location>
        <begin position="99"/>
        <end position="157"/>
    </location>
</feature>
<dbReference type="HOGENOM" id="CLU_028414_0_0_1"/>
<dbReference type="GO" id="GO:0000976">
    <property type="term" value="F:transcription cis-regulatory region binding"/>
    <property type="evidence" value="ECO:0007669"/>
    <property type="project" value="TreeGrafter"/>
</dbReference>
<dbReference type="PANTHER" id="PTHR37534:SF7">
    <property type="entry name" value="TRANSCRIPTIONAL ACTIVATOR PROTEIN UGA3"/>
    <property type="match status" value="1"/>
</dbReference>
<dbReference type="OrthoDB" id="288726at2759"/>
<evidence type="ECO:0000256" key="3">
    <source>
        <dbReference type="ARBA" id="ARBA00023125"/>
    </source>
</evidence>
<dbReference type="PROSITE" id="PS00463">
    <property type="entry name" value="ZN2_CY6_FUNGAL_1"/>
    <property type="match status" value="1"/>
</dbReference>
<feature type="domain" description="Zn(2)-C6 fungal-type" evidence="7">
    <location>
        <begin position="18"/>
        <end position="48"/>
    </location>
</feature>
<dbReference type="CDD" id="cd00067">
    <property type="entry name" value="GAL4"/>
    <property type="match status" value="1"/>
</dbReference>
<keyword evidence="9" id="KW-1185">Reference proteome</keyword>
<sequence length="559" mass="61829">MANTSARVPQRPRRSRNGCEECRRRHWKCNEEKPICSYCKSVGRECIYSRKISWGGRPFNKSRFGKCFDSASRVVTVSFSNNNSPPAKRTEFVYTCSSPEARHGQRNDNTTSQSPSSLNATRSSPAPSSSQSPRPDEADVGSRNATRATKSASSDSCHDIEQPLSIVQSLPQESKPLFDYFINRMTISISCHKGIQDDLCSTVVPMALQVPHLLSAVLALASAHRQSCGLVQGDGQFDLMRGKTLKQLRSALDIFKPTENDEILATTLILCMAEVVSPYSGTTSWRSHLQGAAVLSARQGSGQSSSATFLRRKFQALQAMALVCGTKRYEGHVQPPSLSETDGRIDDLAGYSTKLLPIFQSIHDLGMLQPGDGSLFSCDSPPGLPHWGCSSQLEHQSHLLFDRVRELMLEREQSRSSDLSSIPQAIRHDLWLLDEAYHHMAILQIFQRGSLSVPHQFLEDSRSAILNCLGRMSYHSTPCPGVAVLPPLFVAGALCTSTADQNQVLSLLRTLWVNYGMANVRSCRSILESRWKRQGQTLGSTVELTGPAWQDDEHDVLPY</sequence>
<evidence type="ECO:0000313" key="8">
    <source>
        <dbReference type="EMBL" id="KIW44011.1"/>
    </source>
</evidence>
<proteinExistence type="predicted"/>
<keyword evidence="5" id="KW-0539">Nucleus</keyword>
<dbReference type="GO" id="GO:0008270">
    <property type="term" value="F:zinc ion binding"/>
    <property type="evidence" value="ECO:0007669"/>
    <property type="project" value="InterPro"/>
</dbReference>